<accession>A0A0A8Y735</accession>
<organism evidence="1">
    <name type="scientific">Arundo donax</name>
    <name type="common">Giant reed</name>
    <name type="synonym">Donax arundinaceus</name>
    <dbReference type="NCBI Taxonomy" id="35708"/>
    <lineage>
        <taxon>Eukaryota</taxon>
        <taxon>Viridiplantae</taxon>
        <taxon>Streptophyta</taxon>
        <taxon>Embryophyta</taxon>
        <taxon>Tracheophyta</taxon>
        <taxon>Spermatophyta</taxon>
        <taxon>Magnoliopsida</taxon>
        <taxon>Liliopsida</taxon>
        <taxon>Poales</taxon>
        <taxon>Poaceae</taxon>
        <taxon>PACMAD clade</taxon>
        <taxon>Arundinoideae</taxon>
        <taxon>Arundineae</taxon>
        <taxon>Arundo</taxon>
    </lineage>
</organism>
<reference evidence="1" key="1">
    <citation type="submission" date="2014-09" db="EMBL/GenBank/DDBJ databases">
        <authorList>
            <person name="Magalhaes I.L.F."/>
            <person name="Oliveira U."/>
            <person name="Santos F.R."/>
            <person name="Vidigal T.H.D.A."/>
            <person name="Brescovit A.D."/>
            <person name="Santos A.J."/>
        </authorList>
    </citation>
    <scope>NUCLEOTIDE SEQUENCE</scope>
    <source>
        <tissue evidence="1">Shoot tissue taken approximately 20 cm above the soil surface</tissue>
    </source>
</reference>
<dbReference type="AlphaFoldDB" id="A0A0A8Y735"/>
<reference evidence="1" key="2">
    <citation type="journal article" date="2015" name="Data Brief">
        <title>Shoot transcriptome of the giant reed, Arundo donax.</title>
        <authorList>
            <person name="Barrero R.A."/>
            <person name="Guerrero F.D."/>
            <person name="Moolhuijzen P."/>
            <person name="Goolsby J.A."/>
            <person name="Tidwell J."/>
            <person name="Bellgard S.E."/>
            <person name="Bellgard M.I."/>
        </authorList>
    </citation>
    <scope>NUCLEOTIDE SEQUENCE</scope>
    <source>
        <tissue evidence="1">Shoot tissue taken approximately 20 cm above the soil surface</tissue>
    </source>
</reference>
<evidence type="ECO:0000313" key="1">
    <source>
        <dbReference type="EMBL" id="JAD21926.1"/>
    </source>
</evidence>
<name>A0A0A8Y735_ARUDO</name>
<dbReference type="EMBL" id="GBRH01275969">
    <property type="protein sequence ID" value="JAD21926.1"/>
    <property type="molecule type" value="Transcribed_RNA"/>
</dbReference>
<sequence>MGTSSMITGCFSFKITTRLKYRWTTTTRRSSSCS</sequence>
<proteinExistence type="predicted"/>
<protein>
    <submittedName>
        <fullName evidence="1">Uncharacterized protein</fullName>
    </submittedName>
</protein>